<dbReference type="KEGG" id="mpad:KEF85_10695"/>
<protein>
    <submittedName>
        <fullName evidence="1">DHH family phosphoesterase</fullName>
    </submittedName>
</protein>
<evidence type="ECO:0000313" key="2">
    <source>
        <dbReference type="Proteomes" id="UP000676649"/>
    </source>
</evidence>
<proteinExistence type="predicted"/>
<reference evidence="1" key="1">
    <citation type="submission" date="2021-04" db="EMBL/GenBank/DDBJ databases">
        <title>Draft genome sequence data of methanotrophic Methylovulum sp. strain S1L and Methylomonas sp. strain S2AM isolated from boreal lake water columns.</title>
        <authorList>
            <person name="Rissanen A.J."/>
            <person name="Mangayil R."/>
            <person name="Svenning M.M."/>
            <person name="Khanongnuch R."/>
        </authorList>
    </citation>
    <scope>NUCLEOTIDE SEQUENCE</scope>
    <source>
        <strain evidence="1">S2AM</strain>
    </source>
</reference>
<dbReference type="SUPFAM" id="SSF64182">
    <property type="entry name" value="DHH phosphoesterases"/>
    <property type="match status" value="1"/>
</dbReference>
<dbReference type="RefSeq" id="WP_215580360.1">
    <property type="nucleotide sequence ID" value="NZ_CP073754.1"/>
</dbReference>
<dbReference type="Proteomes" id="UP000676649">
    <property type="component" value="Chromosome"/>
</dbReference>
<gene>
    <name evidence="1" type="ORF">KEF85_10695</name>
</gene>
<accession>A0A975R939</accession>
<name>A0A975R939_9GAMM</name>
<dbReference type="EMBL" id="CP073754">
    <property type="protein sequence ID" value="QWF69829.1"/>
    <property type="molecule type" value="Genomic_DNA"/>
</dbReference>
<evidence type="ECO:0000313" key="1">
    <source>
        <dbReference type="EMBL" id="QWF69829.1"/>
    </source>
</evidence>
<keyword evidence="2" id="KW-1185">Reference proteome</keyword>
<organism evidence="1 2">
    <name type="scientific">Methylomonas paludis</name>
    <dbReference type="NCBI Taxonomy" id="1173101"/>
    <lineage>
        <taxon>Bacteria</taxon>
        <taxon>Pseudomonadati</taxon>
        <taxon>Pseudomonadota</taxon>
        <taxon>Gammaproteobacteria</taxon>
        <taxon>Methylococcales</taxon>
        <taxon>Methylococcaceae</taxon>
        <taxon>Methylomonas</taxon>
    </lineage>
</organism>
<sequence>MAYFDIFNGDADGICALIQLRQAFPRKAQLITGCKRDIELLQRVPGGAGDQLSVLDIALPKNRPALMDLLDKQAEIFYVDHHAPGEIPHHAGFSPIINTDANICTSLLINQYVRQCWIGWAVTGAFGDNLIDSAISAAQPLGLTDRQLVQLQQLGIYINYNAYGESLADLHMAPDHLYQLLTGYASPLDFIADNPGVFNLLQSAYQEDMALTQTIKPEYQTGRIAVYILPDQKWARRVNGVWGNQLANQYPDRAHAVISHNQRGGYQISVRAPLSNRTGADAVCAGFAEGGGRQAAAGINHLERHRLDELIQALELAYG</sequence>
<dbReference type="InterPro" id="IPR038763">
    <property type="entry name" value="DHH_sf"/>
</dbReference>
<dbReference type="AlphaFoldDB" id="A0A975R939"/>